<comment type="caution">
    <text evidence="2">The sequence shown here is derived from an EMBL/GenBank/DDBJ whole genome shotgun (WGS) entry which is preliminary data.</text>
</comment>
<feature type="region of interest" description="Disordered" evidence="1">
    <location>
        <begin position="153"/>
        <end position="186"/>
    </location>
</feature>
<evidence type="ECO:0000313" key="2">
    <source>
        <dbReference type="EMBL" id="GEO34112.1"/>
    </source>
</evidence>
<evidence type="ECO:0000256" key="1">
    <source>
        <dbReference type="SAM" id="MobiDB-lite"/>
    </source>
</evidence>
<name>A0A512DC97_9CELL</name>
<feature type="compositionally biased region" description="Low complexity" evidence="1">
    <location>
        <begin position="177"/>
        <end position="186"/>
    </location>
</feature>
<dbReference type="AlphaFoldDB" id="A0A512DC97"/>
<protein>
    <submittedName>
        <fullName evidence="2">Uncharacterized protein</fullName>
    </submittedName>
</protein>
<dbReference type="EMBL" id="BJYY01000013">
    <property type="protein sequence ID" value="GEO34112.1"/>
    <property type="molecule type" value="Genomic_DNA"/>
</dbReference>
<sequence length="251" mass="26887">MSKETVTDAQIARALGLYAGMVDRVLTQPQRWLGLDDDPPPTAPFPARALDALRDRALGEVTPASPTWSDQPLQRRVDWWVTRIGISAGLAAATPRFAGALADRVPLQAALGASAAGLAVCATAREHGRTSPDQWVPLLSEVLFGRRLATAEPPVPAAAEAEHQLDADDAEDRTDDPPAVGRGRGAQRAARTVWRLARTFLGLQDLLDERPRGNLLTRAAGKLPVVGLAGGWLDERAAIRKAARRTASLLR</sequence>
<accession>A0A512DC97</accession>
<dbReference type="RefSeq" id="WP_146903132.1">
    <property type="nucleotide sequence ID" value="NZ_BAAARM010000003.1"/>
</dbReference>
<dbReference type="Proteomes" id="UP000321181">
    <property type="component" value="Unassembled WGS sequence"/>
</dbReference>
<reference evidence="2 3" key="1">
    <citation type="submission" date="2019-07" db="EMBL/GenBank/DDBJ databases">
        <title>Whole genome shotgun sequence of Cellulomonas aerilata NBRC 106308.</title>
        <authorList>
            <person name="Hosoyama A."/>
            <person name="Uohara A."/>
            <person name="Ohji S."/>
            <person name="Ichikawa N."/>
        </authorList>
    </citation>
    <scope>NUCLEOTIDE SEQUENCE [LARGE SCALE GENOMIC DNA]</scope>
    <source>
        <strain evidence="2 3">NBRC 106308</strain>
    </source>
</reference>
<dbReference type="OrthoDB" id="3825591at2"/>
<proteinExistence type="predicted"/>
<organism evidence="2 3">
    <name type="scientific">Cellulomonas aerilata</name>
    <dbReference type="NCBI Taxonomy" id="515326"/>
    <lineage>
        <taxon>Bacteria</taxon>
        <taxon>Bacillati</taxon>
        <taxon>Actinomycetota</taxon>
        <taxon>Actinomycetes</taxon>
        <taxon>Micrococcales</taxon>
        <taxon>Cellulomonadaceae</taxon>
        <taxon>Cellulomonas</taxon>
    </lineage>
</organism>
<gene>
    <name evidence="2" type="ORF">CAE01nite_18370</name>
</gene>
<evidence type="ECO:0000313" key="3">
    <source>
        <dbReference type="Proteomes" id="UP000321181"/>
    </source>
</evidence>
<keyword evidence="3" id="KW-1185">Reference proteome</keyword>